<evidence type="ECO:0000256" key="3">
    <source>
        <dbReference type="ARBA" id="ARBA00023002"/>
    </source>
</evidence>
<evidence type="ECO:0000313" key="7">
    <source>
        <dbReference type="Proteomes" id="UP001152795"/>
    </source>
</evidence>
<evidence type="ECO:0000313" key="6">
    <source>
        <dbReference type="EMBL" id="CAB3980843.1"/>
    </source>
</evidence>
<dbReference type="GO" id="GO:0046872">
    <property type="term" value="F:metal ion binding"/>
    <property type="evidence" value="ECO:0007669"/>
    <property type="project" value="UniProtKB-KW"/>
</dbReference>
<dbReference type="InterPro" id="IPR004294">
    <property type="entry name" value="Carotenoid_Oase"/>
</dbReference>
<dbReference type="Pfam" id="PF03055">
    <property type="entry name" value="RPE65"/>
    <property type="match status" value="1"/>
</dbReference>
<comment type="caution">
    <text evidence="6">The sequence shown here is derived from an EMBL/GenBank/DDBJ whole genome shotgun (WGS) entry which is preliminary data.</text>
</comment>
<evidence type="ECO:0000256" key="5">
    <source>
        <dbReference type="PIRSR" id="PIRSR604294-1"/>
    </source>
</evidence>
<reference evidence="6" key="1">
    <citation type="submission" date="2020-04" db="EMBL/GenBank/DDBJ databases">
        <authorList>
            <person name="Alioto T."/>
            <person name="Alioto T."/>
            <person name="Gomez Garrido J."/>
        </authorList>
    </citation>
    <scope>NUCLEOTIDE SEQUENCE</scope>
    <source>
        <strain evidence="6">A484AB</strain>
    </source>
</reference>
<dbReference type="Proteomes" id="UP001152795">
    <property type="component" value="Unassembled WGS sequence"/>
</dbReference>
<evidence type="ECO:0000256" key="2">
    <source>
        <dbReference type="ARBA" id="ARBA00022723"/>
    </source>
</evidence>
<name>A0A7D9HDD9_PARCT</name>
<dbReference type="AlphaFoldDB" id="A0A7D9HDD9"/>
<feature type="binding site" evidence="5">
    <location>
        <position position="507"/>
    </location>
    <ligand>
        <name>Fe cation</name>
        <dbReference type="ChEBI" id="CHEBI:24875"/>
        <note>catalytic</note>
    </ligand>
</feature>
<feature type="binding site" evidence="5">
    <location>
        <position position="312"/>
    </location>
    <ligand>
        <name>Fe cation</name>
        <dbReference type="ChEBI" id="CHEBI:24875"/>
        <note>catalytic</note>
    </ligand>
</feature>
<proteinExistence type="inferred from homology"/>
<protein>
    <submittedName>
        <fullName evidence="6">Beta,beta-carotene 9,10 -oxygenase-like</fullName>
    </submittedName>
</protein>
<keyword evidence="2 5" id="KW-0479">Metal-binding</keyword>
<dbReference type="PANTHER" id="PTHR10543">
    <property type="entry name" value="BETA-CAROTENE DIOXYGENASE"/>
    <property type="match status" value="1"/>
</dbReference>
<feature type="binding site" evidence="5">
    <location>
        <position position="180"/>
    </location>
    <ligand>
        <name>Fe cation</name>
        <dbReference type="ChEBI" id="CHEBI:24875"/>
        <note>catalytic</note>
    </ligand>
</feature>
<keyword evidence="4 5" id="KW-0408">Iron</keyword>
<accession>A0A7D9HDD9</accession>
<keyword evidence="3" id="KW-0560">Oxidoreductase</keyword>
<gene>
    <name evidence="6" type="ORF">PACLA_8A029916</name>
</gene>
<sequence length="515" mass="58685">MACENNKPLYYQSVEELSEEIEAKITGSVPKWIKGTLLRNGPGKFEIKDSSYRHLFDGLALLQQFVIENGNVVYFNKFLRSQTYERNMKAGKIVESELGTPGTPDPCKNIFARWFTYFFPKEYTDNASVNFCCIKGKIYAMTEVPIITEIDPSSLESINRVKLSDGFQDIVKQIFFATAHPHEDDDGSIYNLSVGYDKKVGLAYLITMLPPRTDEDLEGEKPLNGGKVIATIPASRQQTYTHSFGMTQKYFIFIQQPLTVNLWKLAASRFVGWSILETFAWNSTKGVNFVVISRESGEIVLTIKAEPFFFFHVVNAYDDNNQIVLDICCYPDAQIFHQLYLQETRKTYTHPEKSAFISQLRRYRLPVKLDQSEVVTLQKEASGLDYEVLSDVCFDLPRINEKHNRLRHRYVYGACSADDKIDGLLLDKLIKVDVETKESFVWSEEGCLVSEPVFVTAPDSQEEDDGVVLSSVYHTINDNSFLLVLDAHTFTELARAEVPLRFAPSFHGRFVPPTT</sequence>
<comment type="cofactor">
    <cofactor evidence="5">
        <name>Fe(2+)</name>
        <dbReference type="ChEBI" id="CHEBI:29033"/>
    </cofactor>
    <text evidence="5">Binds 1 Fe(2+) ion per subunit.</text>
</comment>
<dbReference type="EMBL" id="CACRXK020000329">
    <property type="protein sequence ID" value="CAB3980843.1"/>
    <property type="molecule type" value="Genomic_DNA"/>
</dbReference>
<evidence type="ECO:0000256" key="1">
    <source>
        <dbReference type="ARBA" id="ARBA00006787"/>
    </source>
</evidence>
<dbReference type="OrthoDB" id="407010at2759"/>
<dbReference type="GO" id="GO:0010436">
    <property type="term" value="F:carotenoid dioxygenase activity"/>
    <property type="evidence" value="ECO:0007669"/>
    <property type="project" value="TreeGrafter"/>
</dbReference>
<feature type="binding site" evidence="5">
    <location>
        <position position="242"/>
    </location>
    <ligand>
        <name>Fe cation</name>
        <dbReference type="ChEBI" id="CHEBI:24875"/>
        <note>catalytic</note>
    </ligand>
</feature>
<keyword evidence="7" id="KW-1185">Reference proteome</keyword>
<dbReference type="PANTHER" id="PTHR10543:SF24">
    <property type="entry name" value="CAROTENOID ISOMEROOXYGENASE"/>
    <property type="match status" value="1"/>
</dbReference>
<dbReference type="GO" id="GO:0016121">
    <property type="term" value="P:carotene catabolic process"/>
    <property type="evidence" value="ECO:0007669"/>
    <property type="project" value="TreeGrafter"/>
</dbReference>
<comment type="similarity">
    <text evidence="1">Belongs to the carotenoid oxygenase family.</text>
</comment>
<organism evidence="6 7">
    <name type="scientific">Paramuricea clavata</name>
    <name type="common">Red gorgonian</name>
    <name type="synonym">Violescent sea-whip</name>
    <dbReference type="NCBI Taxonomy" id="317549"/>
    <lineage>
        <taxon>Eukaryota</taxon>
        <taxon>Metazoa</taxon>
        <taxon>Cnidaria</taxon>
        <taxon>Anthozoa</taxon>
        <taxon>Octocorallia</taxon>
        <taxon>Malacalcyonacea</taxon>
        <taxon>Plexauridae</taxon>
        <taxon>Paramuricea</taxon>
    </lineage>
</organism>
<dbReference type="GO" id="GO:0003834">
    <property type="term" value="F:beta-carotene 15,15'-dioxygenase activity"/>
    <property type="evidence" value="ECO:0007669"/>
    <property type="project" value="TreeGrafter"/>
</dbReference>
<evidence type="ECO:0000256" key="4">
    <source>
        <dbReference type="ARBA" id="ARBA00023004"/>
    </source>
</evidence>